<dbReference type="PANTHER" id="PTHR43130">
    <property type="entry name" value="ARAC-FAMILY TRANSCRIPTIONAL REGULATOR"/>
    <property type="match status" value="1"/>
</dbReference>
<evidence type="ECO:0000256" key="3">
    <source>
        <dbReference type="ARBA" id="ARBA00023163"/>
    </source>
</evidence>
<dbReference type="PROSITE" id="PS00041">
    <property type="entry name" value="HTH_ARAC_FAMILY_1"/>
    <property type="match status" value="1"/>
</dbReference>
<reference evidence="5" key="1">
    <citation type="submission" date="2020-10" db="EMBL/GenBank/DDBJ databases">
        <authorList>
            <person name="Abbas A."/>
            <person name="Razzaq R."/>
            <person name="Waqas M."/>
            <person name="Abbas N."/>
            <person name="Nielsen T.K."/>
            <person name="Hansen L.H."/>
            <person name="Hussain S."/>
            <person name="Shahid M."/>
        </authorList>
    </citation>
    <scope>NUCLEOTIDE SEQUENCE</scope>
    <source>
        <strain evidence="5">S14</strain>
    </source>
</reference>
<dbReference type="Gene3D" id="1.10.10.60">
    <property type="entry name" value="Homeodomain-like"/>
    <property type="match status" value="2"/>
</dbReference>
<dbReference type="PRINTS" id="PR00032">
    <property type="entry name" value="HTHARAC"/>
</dbReference>
<dbReference type="Pfam" id="PF12833">
    <property type="entry name" value="HTH_18"/>
    <property type="match status" value="1"/>
</dbReference>
<dbReference type="Gene3D" id="3.40.50.880">
    <property type="match status" value="1"/>
</dbReference>
<feature type="domain" description="HTH araC/xylS-type" evidence="4">
    <location>
        <begin position="220"/>
        <end position="318"/>
    </location>
</feature>
<protein>
    <submittedName>
        <fullName evidence="5">GlxA family transcriptional regulator</fullName>
    </submittedName>
</protein>
<sequence length="326" mass="36188">MPQKLPAAEIGILIYPDAQLGAVHGLTDLFTIANRMARDRLGADAPWIRVTHWRDAGSAIERVFETEPGESEPDFVILPPAVTAPITQAEAKPFTDWLRERRERGSTLCSVCAGAFLLAETGAMAGRSVTTHWFFADDFARRFPDVRLETDKLVIDDGDLITAGGIMAWTDLGLKLVDRLLGSTVMLATAHFLLVDPPGREQRYYSAFSPRLAHGDEAILKVQHWLQATGAHGATLAAMAAQARLEERTFLRRFRAATGMKPTEYCQHLRIGRARELLETTHGTVERIAFEVGYEDASAFRKLFQRVVGLTPREFRQRFNAGAEAA</sequence>
<dbReference type="PROSITE" id="PS01124">
    <property type="entry name" value="HTH_ARAC_FAMILY_2"/>
    <property type="match status" value="1"/>
</dbReference>
<dbReference type="PANTHER" id="PTHR43130:SF3">
    <property type="entry name" value="HTH-TYPE TRANSCRIPTIONAL REGULATOR RV1931C"/>
    <property type="match status" value="1"/>
</dbReference>
<dbReference type="EMBL" id="JADBEO010000014">
    <property type="protein sequence ID" value="MDR4306689.1"/>
    <property type="molecule type" value="Genomic_DNA"/>
</dbReference>
<gene>
    <name evidence="5" type="ORF">IHQ68_08670</name>
</gene>
<dbReference type="RefSeq" id="WP_309390791.1">
    <property type="nucleotide sequence ID" value="NZ_JADBEO010000014.1"/>
</dbReference>
<dbReference type="InterPro" id="IPR029062">
    <property type="entry name" value="Class_I_gatase-like"/>
</dbReference>
<keyword evidence="2" id="KW-0238">DNA-binding</keyword>
<dbReference type="InterPro" id="IPR018062">
    <property type="entry name" value="HTH_AraC-typ_CS"/>
</dbReference>
<organism evidence="5 6">
    <name type="scientific">Chelatococcus sambhunathii</name>
    <dbReference type="NCBI Taxonomy" id="363953"/>
    <lineage>
        <taxon>Bacteria</taxon>
        <taxon>Pseudomonadati</taxon>
        <taxon>Pseudomonadota</taxon>
        <taxon>Alphaproteobacteria</taxon>
        <taxon>Hyphomicrobiales</taxon>
        <taxon>Chelatococcaceae</taxon>
        <taxon>Chelatococcus</taxon>
    </lineage>
</organism>
<dbReference type="InterPro" id="IPR009057">
    <property type="entry name" value="Homeodomain-like_sf"/>
</dbReference>
<evidence type="ECO:0000256" key="2">
    <source>
        <dbReference type="ARBA" id="ARBA00023125"/>
    </source>
</evidence>
<dbReference type="SMART" id="SM00342">
    <property type="entry name" value="HTH_ARAC"/>
    <property type="match status" value="1"/>
</dbReference>
<dbReference type="InterPro" id="IPR020449">
    <property type="entry name" value="Tscrpt_reg_AraC-type_HTH"/>
</dbReference>
<name>A0ABU1DEZ2_9HYPH</name>
<dbReference type="Pfam" id="PF01965">
    <property type="entry name" value="DJ-1_PfpI"/>
    <property type="match status" value="1"/>
</dbReference>
<evidence type="ECO:0000256" key="1">
    <source>
        <dbReference type="ARBA" id="ARBA00023015"/>
    </source>
</evidence>
<dbReference type="CDD" id="cd03138">
    <property type="entry name" value="GATase1_AraC_2"/>
    <property type="match status" value="1"/>
</dbReference>
<evidence type="ECO:0000259" key="4">
    <source>
        <dbReference type="PROSITE" id="PS01124"/>
    </source>
</evidence>
<dbReference type="InterPro" id="IPR018060">
    <property type="entry name" value="HTH_AraC"/>
</dbReference>
<accession>A0ABU1DEZ2</accession>
<dbReference type="InterPro" id="IPR052158">
    <property type="entry name" value="INH-QAR"/>
</dbReference>
<dbReference type="InterPro" id="IPR002818">
    <property type="entry name" value="DJ-1/PfpI"/>
</dbReference>
<evidence type="ECO:0000313" key="5">
    <source>
        <dbReference type="EMBL" id="MDR4306689.1"/>
    </source>
</evidence>
<dbReference type="SUPFAM" id="SSF52317">
    <property type="entry name" value="Class I glutamine amidotransferase-like"/>
    <property type="match status" value="1"/>
</dbReference>
<keyword evidence="6" id="KW-1185">Reference proteome</keyword>
<proteinExistence type="predicted"/>
<keyword evidence="1" id="KW-0805">Transcription regulation</keyword>
<dbReference type="SUPFAM" id="SSF46689">
    <property type="entry name" value="Homeodomain-like"/>
    <property type="match status" value="2"/>
</dbReference>
<comment type="caution">
    <text evidence="5">The sequence shown here is derived from an EMBL/GenBank/DDBJ whole genome shotgun (WGS) entry which is preliminary data.</text>
</comment>
<evidence type="ECO:0000313" key="6">
    <source>
        <dbReference type="Proteomes" id="UP001181622"/>
    </source>
</evidence>
<dbReference type="Proteomes" id="UP001181622">
    <property type="component" value="Unassembled WGS sequence"/>
</dbReference>
<keyword evidence="3" id="KW-0804">Transcription</keyword>